<feature type="domain" description="Peptidase M16 C-terminal" evidence="4">
    <location>
        <begin position="191"/>
        <end position="368"/>
    </location>
</feature>
<dbReference type="Gene3D" id="3.30.830.10">
    <property type="entry name" value="Metalloenzyme, LuxS/M16 peptidase-like"/>
    <property type="match status" value="2"/>
</dbReference>
<dbReference type="InterPro" id="IPR011765">
    <property type="entry name" value="Pept_M16_N"/>
</dbReference>
<dbReference type="PANTHER" id="PTHR11851:SF49">
    <property type="entry name" value="MITOCHONDRIAL-PROCESSING PEPTIDASE SUBUNIT ALPHA"/>
    <property type="match status" value="1"/>
</dbReference>
<protein>
    <submittedName>
        <fullName evidence="5">Insulinase family protein</fullName>
    </submittedName>
</protein>
<proteinExistence type="inferred from homology"/>
<dbReference type="RefSeq" id="WP_150092760.1">
    <property type="nucleotide sequence ID" value="NZ_VWSF01000030.1"/>
</dbReference>
<dbReference type="GO" id="GO:0046872">
    <property type="term" value="F:metal ion binding"/>
    <property type="evidence" value="ECO:0007669"/>
    <property type="project" value="InterPro"/>
</dbReference>
<evidence type="ECO:0000313" key="5">
    <source>
        <dbReference type="EMBL" id="KAA5539814.1"/>
    </source>
</evidence>
<name>A0A5M6CX52_9BACT</name>
<dbReference type="InterPro" id="IPR050361">
    <property type="entry name" value="MPP/UQCRC_Complex"/>
</dbReference>
<dbReference type="PANTHER" id="PTHR11851">
    <property type="entry name" value="METALLOPROTEASE"/>
    <property type="match status" value="1"/>
</dbReference>
<evidence type="ECO:0000256" key="2">
    <source>
        <dbReference type="SAM" id="SignalP"/>
    </source>
</evidence>
<comment type="similarity">
    <text evidence="1">Belongs to the peptidase M16 family.</text>
</comment>
<feature type="domain" description="Peptidase M16 N-terminal" evidence="3">
    <location>
        <begin position="37"/>
        <end position="173"/>
    </location>
</feature>
<keyword evidence="2" id="KW-0732">Signal</keyword>
<evidence type="ECO:0000313" key="6">
    <source>
        <dbReference type="Proteomes" id="UP000323426"/>
    </source>
</evidence>
<sequence>MKKLFFTLLLLSGGLLSQAQSNKLTFTEYDLDNGLHVILHEDKSTPIVAVSVMYHVGSKNEQPNRTGFAHFFEHLMFAGTENIAPGQFANLVQQAGGEHNANTTQDRTFYYEVLPSNQLALGLWLEAERMRSAKIDKAAIDIQRGVIKEEKKQRIDNQPYGTIQEKAFANAFTAHPYRWVPIGSDQYIDQATLEEFIDFYKMYYVPNNAVLSISGDIDINQTRQLIQKYFGPITRGTRQINRPNGQEPPQTTEKREIVFDEVQLPAVVQAYHIPKQNSPDFYAISMLTALLTGGESARLNKALVDQQQNAAYVGAIPMQLEDPGLFLMFAVANQGKQPEALEQAIDAEIERIKKEPLAEREFQKLRNQVEAGLVQQYTTNLGIAEQLANYHLFYNNTNLVNTELQNYLNVKKEDITRVANQYLKKENRVVLHYLPRANQR</sequence>
<dbReference type="Pfam" id="PF00675">
    <property type="entry name" value="Peptidase_M16"/>
    <property type="match status" value="1"/>
</dbReference>
<dbReference type="InterPro" id="IPR007863">
    <property type="entry name" value="Peptidase_M16_C"/>
</dbReference>
<accession>A0A5M6CX52</accession>
<dbReference type="SUPFAM" id="SSF63411">
    <property type="entry name" value="LuxS/MPP-like metallohydrolase"/>
    <property type="match status" value="2"/>
</dbReference>
<dbReference type="Pfam" id="PF05193">
    <property type="entry name" value="Peptidase_M16_C"/>
    <property type="match status" value="1"/>
</dbReference>
<evidence type="ECO:0000256" key="1">
    <source>
        <dbReference type="ARBA" id="ARBA00007261"/>
    </source>
</evidence>
<gene>
    <name evidence="5" type="ORF">F0145_23805</name>
</gene>
<dbReference type="InterPro" id="IPR011249">
    <property type="entry name" value="Metalloenz_LuxS/M16"/>
</dbReference>
<organism evidence="5 6">
    <name type="scientific">Adhaeribacter rhizoryzae</name>
    <dbReference type="NCBI Taxonomy" id="2607907"/>
    <lineage>
        <taxon>Bacteria</taxon>
        <taxon>Pseudomonadati</taxon>
        <taxon>Bacteroidota</taxon>
        <taxon>Cytophagia</taxon>
        <taxon>Cytophagales</taxon>
        <taxon>Hymenobacteraceae</taxon>
        <taxon>Adhaeribacter</taxon>
    </lineage>
</organism>
<evidence type="ECO:0000259" key="3">
    <source>
        <dbReference type="Pfam" id="PF00675"/>
    </source>
</evidence>
<keyword evidence="6" id="KW-1185">Reference proteome</keyword>
<dbReference type="EMBL" id="VWSF01000030">
    <property type="protein sequence ID" value="KAA5539814.1"/>
    <property type="molecule type" value="Genomic_DNA"/>
</dbReference>
<feature type="signal peptide" evidence="2">
    <location>
        <begin position="1"/>
        <end position="19"/>
    </location>
</feature>
<dbReference type="Proteomes" id="UP000323426">
    <property type="component" value="Unassembled WGS sequence"/>
</dbReference>
<comment type="caution">
    <text evidence="5">The sequence shown here is derived from an EMBL/GenBank/DDBJ whole genome shotgun (WGS) entry which is preliminary data.</text>
</comment>
<dbReference type="AlphaFoldDB" id="A0A5M6CX52"/>
<feature type="chain" id="PRO_5024332283" evidence="2">
    <location>
        <begin position="20"/>
        <end position="440"/>
    </location>
</feature>
<evidence type="ECO:0000259" key="4">
    <source>
        <dbReference type="Pfam" id="PF05193"/>
    </source>
</evidence>
<reference evidence="5 6" key="1">
    <citation type="submission" date="2019-09" db="EMBL/GenBank/DDBJ databases">
        <title>Genome sequence and assembly of Adhaeribacter sp.</title>
        <authorList>
            <person name="Chhetri G."/>
        </authorList>
    </citation>
    <scope>NUCLEOTIDE SEQUENCE [LARGE SCALE GENOMIC DNA]</scope>
    <source>
        <strain evidence="5 6">DK36</strain>
    </source>
</reference>